<dbReference type="Proteomes" id="UP000016927">
    <property type="component" value="Unassembled WGS sequence"/>
</dbReference>
<keyword evidence="3" id="KW-1185">Reference proteome</keyword>
<organism evidence="2 3">
    <name type="scientific">Nosema bombycis (strain CQ1 / CVCC 102059)</name>
    <name type="common">Microsporidian parasite</name>
    <name type="synonym">Pebrine of silkworm</name>
    <dbReference type="NCBI Taxonomy" id="578461"/>
    <lineage>
        <taxon>Eukaryota</taxon>
        <taxon>Fungi</taxon>
        <taxon>Fungi incertae sedis</taxon>
        <taxon>Microsporidia</taxon>
        <taxon>Nosematidae</taxon>
        <taxon>Nosema</taxon>
    </lineage>
</organism>
<feature type="chain" id="PRO_5004344188" evidence="1">
    <location>
        <begin position="24"/>
        <end position="119"/>
    </location>
</feature>
<gene>
    <name evidence="2" type="ORF">NBO_6g0111</name>
</gene>
<sequence>MSAKNINKTLMMLVMILKFSILSQPPLNKDEPIDIKIHKGENDSSTEEEIIVLHLFVTPPELNLTKTLIEPTLAPINQKTVVKIKPISLKKDKKTKLVNVNEVNNGKNVIRKETKKMKT</sequence>
<dbReference type="VEuPathDB" id="MicrosporidiaDB:NBO_6g0111"/>
<reference evidence="2 3" key="1">
    <citation type="journal article" date="2013" name="BMC Genomics">
        <title>Comparative genomics of parasitic silkworm microsporidia reveal an association between genome expansion and host adaptation.</title>
        <authorList>
            <person name="Pan G."/>
            <person name="Xu J."/>
            <person name="Li T."/>
            <person name="Xia Q."/>
            <person name="Liu S.L."/>
            <person name="Zhang G."/>
            <person name="Li S."/>
            <person name="Li C."/>
            <person name="Liu H."/>
            <person name="Yang L."/>
            <person name="Liu T."/>
            <person name="Zhang X."/>
            <person name="Wu Z."/>
            <person name="Fan W."/>
            <person name="Dang X."/>
            <person name="Xiang H."/>
            <person name="Tao M."/>
            <person name="Li Y."/>
            <person name="Hu J."/>
            <person name="Li Z."/>
            <person name="Lin L."/>
            <person name="Luo J."/>
            <person name="Geng L."/>
            <person name="Wang L."/>
            <person name="Long M."/>
            <person name="Wan Y."/>
            <person name="He N."/>
            <person name="Zhang Z."/>
            <person name="Lu C."/>
            <person name="Keeling P.J."/>
            <person name="Wang J."/>
            <person name="Xiang Z."/>
            <person name="Zhou Z."/>
        </authorList>
    </citation>
    <scope>NUCLEOTIDE SEQUENCE [LARGE SCALE GENOMIC DNA]</scope>
    <source>
        <strain evidence="3">CQ1 / CVCC 102059</strain>
    </source>
</reference>
<dbReference type="AlphaFoldDB" id="R0KWW1"/>
<keyword evidence="1" id="KW-0732">Signal</keyword>
<dbReference type="OrthoDB" id="10539397at2759"/>
<protein>
    <submittedName>
        <fullName evidence="2">Uncharacterized protein</fullName>
    </submittedName>
</protein>
<evidence type="ECO:0000256" key="1">
    <source>
        <dbReference type="SAM" id="SignalP"/>
    </source>
</evidence>
<evidence type="ECO:0000313" key="3">
    <source>
        <dbReference type="Proteomes" id="UP000016927"/>
    </source>
</evidence>
<dbReference type="HOGENOM" id="CLU_2062142_0_0_1"/>
<name>R0KWW1_NOSB1</name>
<dbReference type="EMBL" id="KB908914">
    <property type="protein sequence ID" value="EOB15361.1"/>
    <property type="molecule type" value="Genomic_DNA"/>
</dbReference>
<evidence type="ECO:0000313" key="2">
    <source>
        <dbReference type="EMBL" id="EOB15361.1"/>
    </source>
</evidence>
<proteinExistence type="predicted"/>
<accession>R0KWW1</accession>
<feature type="signal peptide" evidence="1">
    <location>
        <begin position="1"/>
        <end position="23"/>
    </location>
</feature>